<protein>
    <recommendedName>
        <fullName evidence="3">Hemolysin</fullName>
    </recommendedName>
</protein>
<gene>
    <name evidence="1" type="ORF">RN98_06305</name>
</gene>
<dbReference type="RefSeq" id="WP_236931844.1">
    <property type="nucleotide sequence ID" value="NZ_CP012713.1"/>
</dbReference>
<organism evidence="1 2">
    <name type="scientific">Fusobacterium animalis</name>
    <dbReference type="NCBI Taxonomy" id="76859"/>
    <lineage>
        <taxon>Bacteria</taxon>
        <taxon>Fusobacteriati</taxon>
        <taxon>Fusobacteriota</taxon>
        <taxon>Fusobacteriia</taxon>
        <taxon>Fusobacteriales</taxon>
        <taxon>Fusobacteriaceae</taxon>
        <taxon>Fusobacterium</taxon>
    </lineage>
</organism>
<evidence type="ECO:0000313" key="1">
    <source>
        <dbReference type="EMBL" id="ALF17803.1"/>
    </source>
</evidence>
<evidence type="ECO:0008006" key="3">
    <source>
        <dbReference type="Google" id="ProtNLM"/>
    </source>
</evidence>
<dbReference type="AlphaFoldDB" id="A0A0M3USB4"/>
<sequence>MNNALRAKGYAGPDIKMVLTDVTDPNGPYYTDTLTNTVVFDRKMLASANRDEILNALGHEFGHYSKEDNKTGTQTIANYSGEKLEDRTKGMVAKEATEDTLAAIRNNKNVITGEEGKKLADSIPKNRREYKVYQFVRPLDYTEDVKKLKEILLHSDDSYKGYSKVKEVTKLVVKSTAMEISKHGYFVFIPDEQSKYFEKNGKLKEEYKNYPEPREFDDGRLGWTIGAHKDKNGNLVVIFNQSQDLASAQDYFDNGNRTILKAVANNETLRSNKYKTSDKLGNSIMEDGMNYKNNNENGIAPKYFGLGFGLGRNCNSWTNKIADRQKVTNFKKDMPGIDIGDFGEIDDLYFKKIESKSDGKNEKK</sequence>
<evidence type="ECO:0000313" key="2">
    <source>
        <dbReference type="Proteomes" id="UP000063147"/>
    </source>
</evidence>
<dbReference type="PATRIC" id="fig|76859.3.peg.1262"/>
<dbReference type="EMBL" id="CP012713">
    <property type="protein sequence ID" value="ALF17803.1"/>
    <property type="molecule type" value="Genomic_DNA"/>
</dbReference>
<accession>A0A0M3USB4</accession>
<dbReference type="Proteomes" id="UP000063147">
    <property type="component" value="Chromosome"/>
</dbReference>
<reference evidence="2" key="1">
    <citation type="submission" date="2015-09" db="EMBL/GenBank/DDBJ databases">
        <authorList>
            <person name="Kook J.-K."/>
            <person name="Park S.-N."/>
            <person name="Lim Y.K."/>
            <person name="Jo E."/>
        </authorList>
    </citation>
    <scope>NUCLEOTIDE SEQUENCE [LARGE SCALE GENOMIC DNA]</scope>
    <source>
        <strain evidence="2">KCOM 1279</strain>
    </source>
</reference>
<proteinExistence type="predicted"/>
<name>A0A0M3USB4_9FUSO</name>